<dbReference type="EMBL" id="QNRK01000026">
    <property type="protein sequence ID" value="RBP08221.1"/>
    <property type="molecule type" value="Genomic_DNA"/>
</dbReference>
<dbReference type="GO" id="GO:0016987">
    <property type="term" value="F:sigma factor activity"/>
    <property type="evidence" value="ECO:0007669"/>
    <property type="project" value="UniProtKB-KW"/>
</dbReference>
<dbReference type="InterPro" id="IPR039425">
    <property type="entry name" value="RNA_pol_sigma-70-like"/>
</dbReference>
<evidence type="ECO:0000313" key="7">
    <source>
        <dbReference type="EMBL" id="RBP08221.1"/>
    </source>
</evidence>
<gene>
    <name evidence="7" type="ORF">DFR50_12666</name>
</gene>
<evidence type="ECO:0000313" key="8">
    <source>
        <dbReference type="Proteomes" id="UP000253529"/>
    </source>
</evidence>
<dbReference type="GO" id="GO:0003677">
    <property type="term" value="F:DNA binding"/>
    <property type="evidence" value="ECO:0007669"/>
    <property type="project" value="InterPro"/>
</dbReference>
<comment type="caution">
    <text evidence="7">The sequence shown here is derived from an EMBL/GenBank/DDBJ whole genome shotgun (WGS) entry which is preliminary data.</text>
</comment>
<keyword evidence="3" id="KW-0731">Sigma factor</keyword>
<keyword evidence="8" id="KW-1185">Reference proteome</keyword>
<feature type="domain" description="RNA polymerase sigma factor 70 region 4 type 2" evidence="6">
    <location>
        <begin position="113"/>
        <end position="164"/>
    </location>
</feature>
<reference evidence="7 8" key="1">
    <citation type="submission" date="2018-06" db="EMBL/GenBank/DDBJ databases">
        <title>Genomic Encyclopedia of Type Strains, Phase IV (KMG-IV): sequencing the most valuable type-strain genomes for metagenomic binning, comparative biology and taxonomic classification.</title>
        <authorList>
            <person name="Goeker M."/>
        </authorList>
    </citation>
    <scope>NUCLEOTIDE SEQUENCE [LARGE SCALE GENOMIC DNA]</scope>
    <source>
        <strain evidence="7 8">DSM 24875</strain>
    </source>
</reference>
<dbReference type="Pfam" id="PF08281">
    <property type="entry name" value="Sigma70_r4_2"/>
    <property type="match status" value="1"/>
</dbReference>
<dbReference type="Gene3D" id="1.10.1740.10">
    <property type="match status" value="1"/>
</dbReference>
<dbReference type="RefSeq" id="WP_113891260.1">
    <property type="nucleotide sequence ID" value="NZ_QNRK01000026.1"/>
</dbReference>
<dbReference type="PANTHER" id="PTHR43133">
    <property type="entry name" value="RNA POLYMERASE ECF-TYPE SIGMA FACTO"/>
    <property type="match status" value="1"/>
</dbReference>
<dbReference type="InterPro" id="IPR013249">
    <property type="entry name" value="RNA_pol_sigma70_r4_t2"/>
</dbReference>
<accession>A0A366F0Q7</accession>
<evidence type="ECO:0000256" key="3">
    <source>
        <dbReference type="ARBA" id="ARBA00023082"/>
    </source>
</evidence>
<dbReference type="Gene3D" id="1.10.10.10">
    <property type="entry name" value="Winged helix-like DNA-binding domain superfamily/Winged helix DNA-binding domain"/>
    <property type="match status" value="1"/>
</dbReference>
<dbReference type="Pfam" id="PF04542">
    <property type="entry name" value="Sigma70_r2"/>
    <property type="match status" value="1"/>
</dbReference>
<protein>
    <submittedName>
        <fullName evidence="7">RNA polymerase sigma factor (Sigma-70 family)</fullName>
    </submittedName>
</protein>
<dbReference type="InterPro" id="IPR013324">
    <property type="entry name" value="RNA_pol_sigma_r3/r4-like"/>
</dbReference>
<keyword evidence="4" id="KW-0804">Transcription</keyword>
<name>A0A366F0Q7_9HYPH</name>
<dbReference type="GO" id="GO:0006352">
    <property type="term" value="P:DNA-templated transcription initiation"/>
    <property type="evidence" value="ECO:0007669"/>
    <property type="project" value="InterPro"/>
</dbReference>
<feature type="domain" description="RNA polymerase sigma-70 region 2" evidence="5">
    <location>
        <begin position="24"/>
        <end position="80"/>
    </location>
</feature>
<evidence type="ECO:0000256" key="2">
    <source>
        <dbReference type="ARBA" id="ARBA00023015"/>
    </source>
</evidence>
<dbReference type="PANTHER" id="PTHR43133:SF51">
    <property type="entry name" value="RNA POLYMERASE SIGMA FACTOR"/>
    <property type="match status" value="1"/>
</dbReference>
<evidence type="ECO:0000259" key="6">
    <source>
        <dbReference type="Pfam" id="PF08281"/>
    </source>
</evidence>
<dbReference type="OrthoDB" id="9803470at2"/>
<evidence type="ECO:0000256" key="4">
    <source>
        <dbReference type="ARBA" id="ARBA00023163"/>
    </source>
</evidence>
<dbReference type="SUPFAM" id="SSF88946">
    <property type="entry name" value="Sigma2 domain of RNA polymerase sigma factors"/>
    <property type="match status" value="1"/>
</dbReference>
<comment type="similarity">
    <text evidence="1">Belongs to the sigma-70 factor family. ECF subfamily.</text>
</comment>
<dbReference type="InterPro" id="IPR007627">
    <property type="entry name" value="RNA_pol_sigma70_r2"/>
</dbReference>
<dbReference type="SUPFAM" id="SSF88659">
    <property type="entry name" value="Sigma3 and sigma4 domains of RNA polymerase sigma factors"/>
    <property type="match status" value="1"/>
</dbReference>
<evidence type="ECO:0000259" key="5">
    <source>
        <dbReference type="Pfam" id="PF04542"/>
    </source>
</evidence>
<organism evidence="7 8">
    <name type="scientific">Roseiarcus fermentans</name>
    <dbReference type="NCBI Taxonomy" id="1473586"/>
    <lineage>
        <taxon>Bacteria</taxon>
        <taxon>Pseudomonadati</taxon>
        <taxon>Pseudomonadota</taxon>
        <taxon>Alphaproteobacteria</taxon>
        <taxon>Hyphomicrobiales</taxon>
        <taxon>Roseiarcaceae</taxon>
        <taxon>Roseiarcus</taxon>
    </lineage>
</organism>
<evidence type="ECO:0000256" key="1">
    <source>
        <dbReference type="ARBA" id="ARBA00010641"/>
    </source>
</evidence>
<sequence>MPVSPELLLAAQAGDNQALTQLLGQLRPDIRRYARRLCHSSSALEDVVQEALIVVYRRVGAVRSPAAFAAWLMKIVGRLCMLPALMLMRGVEELGDVEERGRLAHVSPLDLRLDLVAALESLPATHREVVLLRDFEEMTIGEISARIGLGREATKSRLRRARVLLRDYLTDGEDR</sequence>
<proteinExistence type="inferred from homology"/>
<dbReference type="Proteomes" id="UP000253529">
    <property type="component" value="Unassembled WGS sequence"/>
</dbReference>
<dbReference type="AlphaFoldDB" id="A0A366F0Q7"/>
<dbReference type="InterPro" id="IPR013325">
    <property type="entry name" value="RNA_pol_sigma_r2"/>
</dbReference>
<dbReference type="InterPro" id="IPR036388">
    <property type="entry name" value="WH-like_DNA-bd_sf"/>
</dbReference>
<keyword evidence="2" id="KW-0805">Transcription regulation</keyword>